<protein>
    <submittedName>
        <fullName evidence="3">Uncharacterized protein</fullName>
    </submittedName>
</protein>
<evidence type="ECO:0000313" key="3">
    <source>
        <dbReference type="EMBL" id="KAL3721788.1"/>
    </source>
</evidence>
<name>A0ABD3J5S3_EUCGL</name>
<gene>
    <name evidence="3" type="ORF">ACJRO7_034172</name>
</gene>
<proteinExistence type="predicted"/>
<keyword evidence="1" id="KW-0175">Coiled coil</keyword>
<feature type="chain" id="PRO_5044763736" evidence="2">
    <location>
        <begin position="23"/>
        <end position="198"/>
    </location>
</feature>
<keyword evidence="2" id="KW-0732">Signal</keyword>
<dbReference type="Proteomes" id="UP001634007">
    <property type="component" value="Unassembled WGS sequence"/>
</dbReference>
<sequence>MRRPILQFLNVFLFCLMGLAVAVVSGPESFRASWPNGVGNDSAAALPLEELKRLYQVSETLSSLNFASRARNAMLSLGNRDTIKKWRDVFENIMLADKHKIEKEQNAQLRNQLAQLAQLEQAQKLQIQQQDSTIQSLQAKIRSLEHELNEALHSSETKSKSDVDSGLEVQSLLKAISDTMDSSIVTKKLEEELKNVMH</sequence>
<evidence type="ECO:0000256" key="2">
    <source>
        <dbReference type="SAM" id="SignalP"/>
    </source>
</evidence>
<dbReference type="EMBL" id="JBJKBG010000009">
    <property type="protein sequence ID" value="KAL3721788.1"/>
    <property type="molecule type" value="Genomic_DNA"/>
</dbReference>
<feature type="coiled-coil region" evidence="1">
    <location>
        <begin position="99"/>
        <end position="154"/>
    </location>
</feature>
<keyword evidence="4" id="KW-1185">Reference proteome</keyword>
<dbReference type="AlphaFoldDB" id="A0ABD3J5S3"/>
<organism evidence="3 4">
    <name type="scientific">Eucalyptus globulus</name>
    <name type="common">Tasmanian blue gum</name>
    <dbReference type="NCBI Taxonomy" id="34317"/>
    <lineage>
        <taxon>Eukaryota</taxon>
        <taxon>Viridiplantae</taxon>
        <taxon>Streptophyta</taxon>
        <taxon>Embryophyta</taxon>
        <taxon>Tracheophyta</taxon>
        <taxon>Spermatophyta</taxon>
        <taxon>Magnoliopsida</taxon>
        <taxon>eudicotyledons</taxon>
        <taxon>Gunneridae</taxon>
        <taxon>Pentapetalae</taxon>
        <taxon>rosids</taxon>
        <taxon>malvids</taxon>
        <taxon>Myrtales</taxon>
        <taxon>Myrtaceae</taxon>
        <taxon>Myrtoideae</taxon>
        <taxon>Eucalypteae</taxon>
        <taxon>Eucalyptus</taxon>
    </lineage>
</organism>
<evidence type="ECO:0000256" key="1">
    <source>
        <dbReference type="SAM" id="Coils"/>
    </source>
</evidence>
<accession>A0ABD3J5S3</accession>
<comment type="caution">
    <text evidence="3">The sequence shown here is derived from an EMBL/GenBank/DDBJ whole genome shotgun (WGS) entry which is preliminary data.</text>
</comment>
<evidence type="ECO:0000313" key="4">
    <source>
        <dbReference type="Proteomes" id="UP001634007"/>
    </source>
</evidence>
<reference evidence="3 4" key="1">
    <citation type="submission" date="2024-11" db="EMBL/GenBank/DDBJ databases">
        <title>Chromosome-level genome assembly of Eucalyptus globulus Labill. provides insights into its genome evolution.</title>
        <authorList>
            <person name="Li X."/>
        </authorList>
    </citation>
    <scope>NUCLEOTIDE SEQUENCE [LARGE SCALE GENOMIC DNA]</scope>
    <source>
        <strain evidence="3">CL2024</strain>
        <tissue evidence="3">Fresh tender leaves</tissue>
    </source>
</reference>
<feature type="signal peptide" evidence="2">
    <location>
        <begin position="1"/>
        <end position="22"/>
    </location>
</feature>